<dbReference type="GO" id="GO:0006352">
    <property type="term" value="P:DNA-templated transcription initiation"/>
    <property type="evidence" value="ECO:0007669"/>
    <property type="project" value="InterPro"/>
</dbReference>
<evidence type="ECO:0000256" key="2">
    <source>
        <dbReference type="ARBA" id="ARBA00005930"/>
    </source>
</evidence>
<dbReference type="FunFam" id="3.30.1490.120:FF:000003">
    <property type="entry name" value="DNA-directed RNA polymerase I subunit RPA43"/>
    <property type="match status" value="1"/>
</dbReference>
<reference evidence="12 13" key="1">
    <citation type="submission" date="2018-04" db="EMBL/GenBank/DDBJ databases">
        <title>The genome of golden apple snail Pomacea canaliculata provides insight into stress tolerance and invasive adaptation.</title>
        <authorList>
            <person name="Liu C."/>
            <person name="Liu B."/>
            <person name="Ren Y."/>
            <person name="Zhang Y."/>
            <person name="Wang H."/>
            <person name="Li S."/>
            <person name="Jiang F."/>
            <person name="Yin L."/>
            <person name="Zhang G."/>
            <person name="Qian W."/>
            <person name="Fan W."/>
        </authorList>
    </citation>
    <scope>NUCLEOTIDE SEQUENCE [LARGE SCALE GENOMIC DNA]</scope>
    <source>
        <strain evidence="12">SZHN2017</strain>
        <tissue evidence="12">Muscle</tissue>
    </source>
</reference>
<protein>
    <recommendedName>
        <fullName evidence="7">DNA-directed RNA polymerase I subunit RPA43</fullName>
    </recommendedName>
    <alternativeName>
        <fullName evidence="9">DNA-directed RNA polymerase I subunit F</fullName>
    </alternativeName>
    <alternativeName>
        <fullName evidence="8">Twist neighbor protein</fullName>
    </alternativeName>
</protein>
<dbReference type="Proteomes" id="UP000245119">
    <property type="component" value="Linkage Group LG3"/>
</dbReference>
<dbReference type="PANTHER" id="PTHR12709">
    <property type="entry name" value="DNA-DIRECTED RNA POLYMERASE II, III"/>
    <property type="match status" value="1"/>
</dbReference>
<keyword evidence="5" id="KW-0804">Transcription</keyword>
<gene>
    <name evidence="12" type="ORF">C0Q70_04664</name>
</gene>
<evidence type="ECO:0000259" key="11">
    <source>
        <dbReference type="Pfam" id="PF17875"/>
    </source>
</evidence>
<dbReference type="EMBL" id="PZQS01000003">
    <property type="protein sequence ID" value="PVD33408.1"/>
    <property type="molecule type" value="Genomic_DNA"/>
</dbReference>
<evidence type="ECO:0000256" key="1">
    <source>
        <dbReference type="ARBA" id="ARBA00004604"/>
    </source>
</evidence>
<proteinExistence type="inferred from homology"/>
<dbReference type="Gene3D" id="3.30.1490.120">
    <property type="entry name" value="RNA polymerase Rpb7-like, N-terminal domain"/>
    <property type="match status" value="1"/>
</dbReference>
<sequence length="168" mass="18887">MDFMSYKQALQLCNDPRAGLAIISGEQLISLPPKYLDCIGQGVKEQLDEMKGFYSERLLGALIAYSNIKILGDKGILLDDSPYIHLKIQADFIVFQPRVGSRLRGCVNKTSKAHVGILVHNFFNASVAHDQDGHVEETVSKDEDCEFTVTELFLHRNHLSLRGKNIQR</sequence>
<evidence type="ECO:0000313" key="13">
    <source>
        <dbReference type="Proteomes" id="UP000245119"/>
    </source>
</evidence>
<dbReference type="OrthoDB" id="10250504at2759"/>
<dbReference type="Pfam" id="PF03876">
    <property type="entry name" value="SHS2_Rpb7-N"/>
    <property type="match status" value="1"/>
</dbReference>
<comment type="caution">
    <text evidence="12">The sequence shown here is derived from an EMBL/GenBank/DDBJ whole genome shotgun (WGS) entry which is preliminary data.</text>
</comment>
<name>A0A2T7PJ08_POMCA</name>
<comment type="similarity">
    <text evidence="2">Belongs to the eukaryotic RPA43 RNA polymerase subunit family.</text>
</comment>
<evidence type="ECO:0000313" key="12">
    <source>
        <dbReference type="EMBL" id="PVD33408.1"/>
    </source>
</evidence>
<evidence type="ECO:0000256" key="7">
    <source>
        <dbReference type="ARBA" id="ARBA00073455"/>
    </source>
</evidence>
<evidence type="ECO:0000259" key="10">
    <source>
        <dbReference type="Pfam" id="PF03876"/>
    </source>
</evidence>
<dbReference type="InterPro" id="IPR041178">
    <property type="entry name" value="RPA43_OB"/>
</dbReference>
<dbReference type="Gene3D" id="2.40.50.1060">
    <property type="match status" value="1"/>
</dbReference>
<dbReference type="InterPro" id="IPR045113">
    <property type="entry name" value="Rpb7-like"/>
</dbReference>
<dbReference type="GO" id="GO:0006362">
    <property type="term" value="P:transcription elongation by RNA polymerase I"/>
    <property type="evidence" value="ECO:0007669"/>
    <property type="project" value="TreeGrafter"/>
</dbReference>
<feature type="domain" description="RPA43 OB" evidence="11">
    <location>
        <begin position="97"/>
        <end position="129"/>
    </location>
</feature>
<evidence type="ECO:0000256" key="4">
    <source>
        <dbReference type="ARBA" id="ARBA00022553"/>
    </source>
</evidence>
<keyword evidence="13" id="KW-1185">Reference proteome</keyword>
<dbReference type="PANTHER" id="PTHR12709:SF5">
    <property type="entry name" value="DNA-DIRECTED RNA POLYMERASE I SUBUNIT RPA43"/>
    <property type="match status" value="1"/>
</dbReference>
<comment type="subcellular location">
    <subcellularLocation>
        <location evidence="1">Nucleus</location>
        <location evidence="1">Nucleolus</location>
    </subcellularLocation>
</comment>
<dbReference type="STRING" id="400727.A0A2T7PJ08"/>
<dbReference type="GO" id="GO:0005736">
    <property type="term" value="C:RNA polymerase I complex"/>
    <property type="evidence" value="ECO:0007669"/>
    <property type="project" value="TreeGrafter"/>
</dbReference>
<keyword evidence="3" id="KW-0240">DNA-directed RNA polymerase</keyword>
<feature type="domain" description="RNA polymerase Rpb7-like N-terminal" evidence="10">
    <location>
        <begin position="27"/>
        <end position="82"/>
    </location>
</feature>
<dbReference type="InterPro" id="IPR005576">
    <property type="entry name" value="Rpb7-like_N"/>
</dbReference>
<evidence type="ECO:0000256" key="8">
    <source>
        <dbReference type="ARBA" id="ARBA00080323"/>
    </source>
</evidence>
<dbReference type="Pfam" id="PF17875">
    <property type="entry name" value="RPA43_OB"/>
    <property type="match status" value="1"/>
</dbReference>
<keyword evidence="4" id="KW-0597">Phosphoprotein</keyword>
<evidence type="ECO:0000256" key="9">
    <source>
        <dbReference type="ARBA" id="ARBA00083123"/>
    </source>
</evidence>
<evidence type="ECO:0000256" key="3">
    <source>
        <dbReference type="ARBA" id="ARBA00022478"/>
    </source>
</evidence>
<organism evidence="12 13">
    <name type="scientific">Pomacea canaliculata</name>
    <name type="common">Golden apple snail</name>
    <dbReference type="NCBI Taxonomy" id="400727"/>
    <lineage>
        <taxon>Eukaryota</taxon>
        <taxon>Metazoa</taxon>
        <taxon>Spiralia</taxon>
        <taxon>Lophotrochozoa</taxon>
        <taxon>Mollusca</taxon>
        <taxon>Gastropoda</taxon>
        <taxon>Caenogastropoda</taxon>
        <taxon>Architaenioglossa</taxon>
        <taxon>Ampullarioidea</taxon>
        <taxon>Ampullariidae</taxon>
        <taxon>Pomacea</taxon>
    </lineage>
</organism>
<evidence type="ECO:0000256" key="5">
    <source>
        <dbReference type="ARBA" id="ARBA00023163"/>
    </source>
</evidence>
<evidence type="ECO:0000256" key="6">
    <source>
        <dbReference type="ARBA" id="ARBA00023242"/>
    </source>
</evidence>
<accession>A0A2T7PJ08</accession>
<dbReference type="InterPro" id="IPR036898">
    <property type="entry name" value="RNA_pol_Rpb7-like_N_sf"/>
</dbReference>
<keyword evidence="6" id="KW-0539">Nucleus</keyword>
<dbReference type="AlphaFoldDB" id="A0A2T7PJ08"/>